<dbReference type="RefSeq" id="XP_053585484.1">
    <property type="nucleotide sequence ID" value="XM_053730712.1"/>
</dbReference>
<dbReference type="GeneID" id="78775977"/>
<sequence>MIQRKPEEKESKRTIKVSRFDARSGDATIQRRRQEVRSPQYWHCHSLKMYRTKAGDSQQDNGAVTPKLRSHNYSCQNTTRSIEGKVRSNDTTSTRHIDPLQEILEEEEIIGTISLRSGVVGINSTDGRTTAISSCTQDNLLMEGHLRVGIEVGSKPSRGNRKSSVWEHKGHVLWQHQAQRQREAVQQPRQGRENHHPAEEEMNTQDPRLYKELTEFKRKATLQSIEGTSWRPKNSVTTNEDPADIRRDSIDQSNGTKGTSISEETFNTKIHVMAITNAIDDMDSVMLRREDHLHQQEEAGTTTNIIQVESRMDTIDFVMKADSIGFQS</sequence>
<organism evidence="2 3">
    <name type="scientific">Caenorhabditis remanei</name>
    <name type="common">Caenorhabditis vulgaris</name>
    <dbReference type="NCBI Taxonomy" id="31234"/>
    <lineage>
        <taxon>Eukaryota</taxon>
        <taxon>Metazoa</taxon>
        <taxon>Ecdysozoa</taxon>
        <taxon>Nematoda</taxon>
        <taxon>Chromadorea</taxon>
        <taxon>Rhabditida</taxon>
        <taxon>Rhabditina</taxon>
        <taxon>Rhabditomorpha</taxon>
        <taxon>Rhabditoidea</taxon>
        <taxon>Rhabditidae</taxon>
        <taxon>Peloderinae</taxon>
        <taxon>Caenorhabditis</taxon>
    </lineage>
</organism>
<feature type="compositionally biased region" description="Polar residues" evidence="1">
    <location>
        <begin position="224"/>
        <end position="240"/>
    </location>
</feature>
<proteinExistence type="predicted"/>
<dbReference type="KEGG" id="crq:GCK72_015228"/>
<accession>A0A6A5GTG1</accession>
<name>A0A6A5GTG1_CAERE</name>
<gene>
    <name evidence="2" type="ORF">GCK72_015228</name>
</gene>
<comment type="caution">
    <text evidence="2">The sequence shown here is derived from an EMBL/GenBank/DDBJ whole genome shotgun (WGS) entry which is preliminary data.</text>
</comment>
<evidence type="ECO:0000313" key="2">
    <source>
        <dbReference type="EMBL" id="KAF1758768.1"/>
    </source>
</evidence>
<feature type="compositionally biased region" description="Polar residues" evidence="1">
    <location>
        <begin position="251"/>
        <end position="260"/>
    </location>
</feature>
<dbReference type="Proteomes" id="UP000483820">
    <property type="component" value="Chromosome IV"/>
</dbReference>
<feature type="compositionally biased region" description="Basic and acidic residues" evidence="1">
    <location>
        <begin position="190"/>
        <end position="199"/>
    </location>
</feature>
<feature type="region of interest" description="Disordered" evidence="1">
    <location>
        <begin position="178"/>
        <end position="206"/>
    </location>
</feature>
<evidence type="ECO:0000313" key="3">
    <source>
        <dbReference type="Proteomes" id="UP000483820"/>
    </source>
</evidence>
<dbReference type="EMBL" id="WUAV01000004">
    <property type="protein sequence ID" value="KAF1758768.1"/>
    <property type="molecule type" value="Genomic_DNA"/>
</dbReference>
<protein>
    <submittedName>
        <fullName evidence="2">Uncharacterized protein</fullName>
    </submittedName>
</protein>
<feature type="region of interest" description="Disordered" evidence="1">
    <location>
        <begin position="224"/>
        <end position="260"/>
    </location>
</feature>
<evidence type="ECO:0000256" key="1">
    <source>
        <dbReference type="SAM" id="MobiDB-lite"/>
    </source>
</evidence>
<dbReference type="AlphaFoldDB" id="A0A6A5GTG1"/>
<reference evidence="2 3" key="1">
    <citation type="submission" date="2019-12" db="EMBL/GenBank/DDBJ databases">
        <title>Chromosome-level assembly of the Caenorhabditis remanei genome.</title>
        <authorList>
            <person name="Teterina A.A."/>
            <person name="Willis J.H."/>
            <person name="Phillips P.C."/>
        </authorList>
    </citation>
    <scope>NUCLEOTIDE SEQUENCE [LARGE SCALE GENOMIC DNA]</scope>
    <source>
        <strain evidence="2 3">PX506</strain>
        <tissue evidence="2">Whole organism</tissue>
    </source>
</reference>
<dbReference type="CTD" id="78775977"/>